<evidence type="ECO:0000313" key="3">
    <source>
        <dbReference type="EMBL" id="SDG67438.1"/>
    </source>
</evidence>
<dbReference type="RefSeq" id="WP_090500530.1">
    <property type="nucleotide sequence ID" value="NZ_FNCH01000009.1"/>
</dbReference>
<dbReference type="Proteomes" id="UP000199643">
    <property type="component" value="Unassembled WGS sequence"/>
</dbReference>
<accession>A0A1G7W662</accession>
<name>A0A1G7W662_9SPHI</name>
<feature type="compositionally biased region" description="Basic and acidic residues" evidence="2">
    <location>
        <begin position="138"/>
        <end position="147"/>
    </location>
</feature>
<evidence type="ECO:0000313" key="4">
    <source>
        <dbReference type="Proteomes" id="UP000199643"/>
    </source>
</evidence>
<sequence length="224" mass="25770">MIRSFEKKAIVIALQKAKESAKANANLVKAFNQLEREHKKLNAANNKQLIRNNLKIEKWESALILKFERSATKFAKQKANAEARALNKSIPKSNWEDLIIKKFEDSAKSNLKRLQKQKVALKTSPIKATKTHKAKASPAKDQKQAEKERLYKVKRELEKLQAKRDKERERIERETRSVMPTRKIDESKLVAVRLDAKTVVFVKPGVDPETVRNKFLSSQSARSQ</sequence>
<evidence type="ECO:0000256" key="2">
    <source>
        <dbReference type="SAM" id="MobiDB-lite"/>
    </source>
</evidence>
<organism evidence="3 4">
    <name type="scientific">Pedobacter terrae</name>
    <dbReference type="NCBI Taxonomy" id="405671"/>
    <lineage>
        <taxon>Bacteria</taxon>
        <taxon>Pseudomonadati</taxon>
        <taxon>Bacteroidota</taxon>
        <taxon>Sphingobacteriia</taxon>
        <taxon>Sphingobacteriales</taxon>
        <taxon>Sphingobacteriaceae</taxon>
        <taxon>Pedobacter</taxon>
    </lineage>
</organism>
<gene>
    <name evidence="3" type="ORF">SAMN05421827_109116</name>
</gene>
<protein>
    <submittedName>
        <fullName evidence="3">Uncharacterized protein</fullName>
    </submittedName>
</protein>
<reference evidence="4" key="1">
    <citation type="submission" date="2016-10" db="EMBL/GenBank/DDBJ databases">
        <authorList>
            <person name="Varghese N."/>
            <person name="Submissions S."/>
        </authorList>
    </citation>
    <scope>NUCLEOTIDE SEQUENCE [LARGE SCALE GENOMIC DNA]</scope>
    <source>
        <strain evidence="4">DSM 17933</strain>
    </source>
</reference>
<proteinExistence type="predicted"/>
<keyword evidence="4" id="KW-1185">Reference proteome</keyword>
<feature type="coiled-coil region" evidence="1">
    <location>
        <begin position="17"/>
        <end position="51"/>
    </location>
</feature>
<dbReference type="EMBL" id="FNCH01000009">
    <property type="protein sequence ID" value="SDG67438.1"/>
    <property type="molecule type" value="Genomic_DNA"/>
</dbReference>
<dbReference type="STRING" id="405671.SAMN05421827_109116"/>
<keyword evidence="1" id="KW-0175">Coiled coil</keyword>
<dbReference type="AlphaFoldDB" id="A0A1G7W662"/>
<feature type="region of interest" description="Disordered" evidence="2">
    <location>
        <begin position="124"/>
        <end position="147"/>
    </location>
</feature>
<evidence type="ECO:0000256" key="1">
    <source>
        <dbReference type="SAM" id="Coils"/>
    </source>
</evidence>